<comment type="caution">
    <text evidence="11">The sequence shown here is derived from an EMBL/GenBank/DDBJ whole genome shotgun (WGS) entry which is preliminary data.</text>
</comment>
<dbReference type="InterPro" id="IPR000305">
    <property type="entry name" value="GIY-YIG_endonuc"/>
</dbReference>
<dbReference type="Pfam" id="PF22920">
    <property type="entry name" value="UvrC_RNaseH"/>
    <property type="match status" value="1"/>
</dbReference>
<dbReference type="EMBL" id="JACNLK010000099">
    <property type="protein sequence ID" value="MBC8209390.1"/>
    <property type="molecule type" value="Genomic_DNA"/>
</dbReference>
<dbReference type="AlphaFoldDB" id="A0A8J6NCY9"/>
<evidence type="ECO:0000256" key="1">
    <source>
        <dbReference type="ARBA" id="ARBA00022490"/>
    </source>
</evidence>
<sequence length="593" mass="67624">MTHSPGVYLMLDSKGTVVYVGKAKDLRKRLTSYTRQQAAEHNKTAVMLSRVKALETIITRTEKEALILEASLIKQHRPRYNIILRDDKNYPLIKVTVHEQWPRLLMTRRRHKDGARYFGPYASSSAMWETLKLLWSLFPLRRCKDRQLRPRKRACLNQQLRHCLAPCTKDVDSGQYKEMVAQILMVLEGRSQELIRDLRNQMEQAADVLNFELAASIRDQITALEKTLEQQVVETGPNQDSDCFGLSRKESSVALTVLQIRNGRICGSRSFFFAAPIEDNPAILTQVLHQYYDTGADIPATILLPCSLEDQGPMADYLSDLRNGRVNVLVPQRGVNRRLMDMACKNSAQVLEERARQEQSWQALSKLMVKQLHLTRAPENIECLDISNTSGKQAVGSLVSFHQGVAAKKQYRCYRIKSIDTPDDYAMMSEVLTRRFVRGIEEDNLPDLFLVDGGRGQLNIAQRVAKETGIFDRLEWLGIAKERADEGEKIYKPGQKNSINLPAHNPVLLKLMQIRDESHRYGITMHRKLRNKAAFSSELDQIPGIGSEKKKRLLQEMGSLKRIKAAGMEELQKVPGIGPELARAIYHKFHPEK</sequence>
<dbReference type="InterPro" id="IPR038476">
    <property type="entry name" value="UvrC_RNase_H_dom_sf"/>
</dbReference>
<dbReference type="HAMAP" id="MF_00203">
    <property type="entry name" value="UvrC"/>
    <property type="match status" value="1"/>
</dbReference>
<evidence type="ECO:0000256" key="6">
    <source>
        <dbReference type="ARBA" id="ARBA00023236"/>
    </source>
</evidence>
<dbReference type="Gene3D" id="3.40.1440.10">
    <property type="entry name" value="GIY-YIG endonuclease"/>
    <property type="match status" value="1"/>
</dbReference>
<evidence type="ECO:0000256" key="7">
    <source>
        <dbReference type="HAMAP-Rule" id="MF_00203"/>
    </source>
</evidence>
<keyword evidence="5 7" id="KW-0234">DNA repair</keyword>
<dbReference type="Pfam" id="PF08459">
    <property type="entry name" value="UvrC_RNaseH_dom"/>
    <property type="match status" value="1"/>
</dbReference>
<evidence type="ECO:0000259" key="8">
    <source>
        <dbReference type="PROSITE" id="PS50151"/>
    </source>
</evidence>
<dbReference type="Pfam" id="PF14520">
    <property type="entry name" value="HHH_5"/>
    <property type="match status" value="1"/>
</dbReference>
<dbReference type="PROSITE" id="PS50165">
    <property type="entry name" value="UVRC"/>
    <property type="match status" value="1"/>
</dbReference>
<dbReference type="InterPro" id="IPR001943">
    <property type="entry name" value="UVR_dom"/>
</dbReference>
<feature type="domain" description="UVR" evidence="8">
    <location>
        <begin position="192"/>
        <end position="227"/>
    </location>
</feature>
<dbReference type="GO" id="GO:0005737">
    <property type="term" value="C:cytoplasm"/>
    <property type="evidence" value="ECO:0007669"/>
    <property type="project" value="UniProtKB-SubCell"/>
</dbReference>
<dbReference type="GO" id="GO:0009381">
    <property type="term" value="F:excinuclease ABC activity"/>
    <property type="evidence" value="ECO:0007669"/>
    <property type="project" value="UniProtKB-UniRule"/>
</dbReference>
<dbReference type="GO" id="GO:0009432">
    <property type="term" value="P:SOS response"/>
    <property type="evidence" value="ECO:0007669"/>
    <property type="project" value="UniProtKB-UniRule"/>
</dbReference>
<keyword evidence="1 7" id="KW-0963">Cytoplasm</keyword>
<keyword evidence="6 7" id="KW-0742">SOS response</keyword>
<name>A0A8J6NCY9_9BACT</name>
<comment type="similarity">
    <text evidence="7">Belongs to the UvrC family.</text>
</comment>
<feature type="domain" description="GIY-YIG" evidence="9">
    <location>
        <begin position="3"/>
        <end position="82"/>
    </location>
</feature>
<reference evidence="11 12" key="1">
    <citation type="submission" date="2020-08" db="EMBL/GenBank/DDBJ databases">
        <title>Bridging the membrane lipid divide: bacteria of the FCB group superphylum have the potential to synthesize archaeal ether lipids.</title>
        <authorList>
            <person name="Villanueva L."/>
            <person name="Von Meijenfeldt F.A.B."/>
            <person name="Westbye A.B."/>
            <person name="Yadav S."/>
            <person name="Hopmans E.C."/>
            <person name="Dutilh B.E."/>
            <person name="Sinninghe Damste J.S."/>
        </authorList>
    </citation>
    <scope>NUCLEOTIDE SEQUENCE [LARGE SCALE GENOMIC DNA]</scope>
    <source>
        <strain evidence="11">NIOZ-UU81</strain>
    </source>
</reference>
<dbReference type="NCBIfam" id="NF001824">
    <property type="entry name" value="PRK00558.1-5"/>
    <property type="match status" value="1"/>
</dbReference>
<dbReference type="FunFam" id="3.40.1440.10:FF:000001">
    <property type="entry name" value="UvrABC system protein C"/>
    <property type="match status" value="1"/>
</dbReference>
<proteinExistence type="inferred from homology"/>
<dbReference type="SUPFAM" id="SSF47781">
    <property type="entry name" value="RuvA domain 2-like"/>
    <property type="match status" value="1"/>
</dbReference>
<keyword evidence="2 7" id="KW-0227">DNA damage</keyword>
<evidence type="ECO:0000256" key="4">
    <source>
        <dbReference type="ARBA" id="ARBA00022881"/>
    </source>
</evidence>
<dbReference type="Pfam" id="PF02151">
    <property type="entry name" value="UVR"/>
    <property type="match status" value="1"/>
</dbReference>
<evidence type="ECO:0000256" key="2">
    <source>
        <dbReference type="ARBA" id="ARBA00022763"/>
    </source>
</evidence>
<dbReference type="Gene3D" id="4.10.860.10">
    <property type="entry name" value="UVR domain"/>
    <property type="match status" value="1"/>
</dbReference>
<keyword evidence="4 7" id="KW-0267">Excision nuclease</keyword>
<dbReference type="Proteomes" id="UP000599024">
    <property type="component" value="Unassembled WGS sequence"/>
</dbReference>
<comment type="subcellular location">
    <subcellularLocation>
        <location evidence="7">Cytoplasm</location>
    </subcellularLocation>
</comment>
<comment type="subunit">
    <text evidence="7">Interacts with UvrB in an incision complex.</text>
</comment>
<dbReference type="InterPro" id="IPR047296">
    <property type="entry name" value="GIY-YIG_UvrC_Cho"/>
</dbReference>
<evidence type="ECO:0000256" key="3">
    <source>
        <dbReference type="ARBA" id="ARBA00022769"/>
    </source>
</evidence>
<dbReference type="Gene3D" id="1.10.150.20">
    <property type="entry name" value="5' to 3' exonuclease, C-terminal subdomain"/>
    <property type="match status" value="1"/>
</dbReference>
<dbReference type="PROSITE" id="PS50164">
    <property type="entry name" value="GIY_YIG"/>
    <property type="match status" value="1"/>
</dbReference>
<evidence type="ECO:0000259" key="9">
    <source>
        <dbReference type="PROSITE" id="PS50164"/>
    </source>
</evidence>
<comment type="function">
    <text evidence="7">The UvrABC repair system catalyzes the recognition and processing of DNA lesions. UvrC both incises the 5' and 3' sides of the lesion. The N-terminal half is responsible for the 3' incision and the C-terminal half is responsible for the 5' incision.</text>
</comment>
<dbReference type="CDD" id="cd10434">
    <property type="entry name" value="GIY-YIG_UvrC_Cho"/>
    <property type="match status" value="1"/>
</dbReference>
<dbReference type="PANTHER" id="PTHR30562:SF1">
    <property type="entry name" value="UVRABC SYSTEM PROTEIN C"/>
    <property type="match status" value="1"/>
</dbReference>
<dbReference type="SMART" id="SM00278">
    <property type="entry name" value="HhH1"/>
    <property type="match status" value="2"/>
</dbReference>
<organism evidence="11 12">
    <name type="scientific">Candidatus Desulfatifera sulfidica</name>
    <dbReference type="NCBI Taxonomy" id="2841691"/>
    <lineage>
        <taxon>Bacteria</taxon>
        <taxon>Pseudomonadati</taxon>
        <taxon>Thermodesulfobacteriota</taxon>
        <taxon>Desulfobulbia</taxon>
        <taxon>Desulfobulbales</taxon>
        <taxon>Desulfobulbaceae</taxon>
        <taxon>Candidatus Desulfatifera</taxon>
    </lineage>
</organism>
<protein>
    <recommendedName>
        <fullName evidence="7">UvrABC system protein C</fullName>
        <shortName evidence="7">Protein UvrC</shortName>
    </recommendedName>
    <alternativeName>
        <fullName evidence="7">Excinuclease ABC subunit C</fullName>
    </alternativeName>
</protein>
<dbReference type="PROSITE" id="PS50151">
    <property type="entry name" value="UVR"/>
    <property type="match status" value="1"/>
</dbReference>
<dbReference type="Gene3D" id="3.30.420.340">
    <property type="entry name" value="UvrC, RNAse H endonuclease domain"/>
    <property type="match status" value="1"/>
</dbReference>
<evidence type="ECO:0000256" key="5">
    <source>
        <dbReference type="ARBA" id="ARBA00023204"/>
    </source>
</evidence>
<dbReference type="InterPro" id="IPR010994">
    <property type="entry name" value="RuvA_2-like"/>
</dbReference>
<dbReference type="GO" id="GO:0003677">
    <property type="term" value="F:DNA binding"/>
    <property type="evidence" value="ECO:0007669"/>
    <property type="project" value="UniProtKB-UniRule"/>
</dbReference>
<evidence type="ECO:0000313" key="12">
    <source>
        <dbReference type="Proteomes" id="UP000599024"/>
    </source>
</evidence>
<dbReference type="GO" id="GO:0009380">
    <property type="term" value="C:excinuclease repair complex"/>
    <property type="evidence" value="ECO:0007669"/>
    <property type="project" value="InterPro"/>
</dbReference>
<dbReference type="InterPro" id="IPR050066">
    <property type="entry name" value="UvrABC_protein_C"/>
</dbReference>
<dbReference type="InterPro" id="IPR036876">
    <property type="entry name" value="UVR_dom_sf"/>
</dbReference>
<evidence type="ECO:0000259" key="10">
    <source>
        <dbReference type="PROSITE" id="PS50165"/>
    </source>
</evidence>
<dbReference type="GO" id="GO:0006289">
    <property type="term" value="P:nucleotide-excision repair"/>
    <property type="evidence" value="ECO:0007669"/>
    <property type="project" value="UniProtKB-UniRule"/>
</dbReference>
<dbReference type="SMART" id="SM00465">
    <property type="entry name" value="GIYc"/>
    <property type="match status" value="1"/>
</dbReference>
<dbReference type="PANTHER" id="PTHR30562">
    <property type="entry name" value="UVRC/OXIDOREDUCTASE"/>
    <property type="match status" value="1"/>
</dbReference>
<dbReference type="InterPro" id="IPR035901">
    <property type="entry name" value="GIY-YIG_endonuc_sf"/>
</dbReference>
<dbReference type="InterPro" id="IPR004791">
    <property type="entry name" value="UvrC"/>
</dbReference>
<evidence type="ECO:0000313" key="11">
    <source>
        <dbReference type="EMBL" id="MBC8209390.1"/>
    </source>
</evidence>
<dbReference type="Pfam" id="PF01541">
    <property type="entry name" value="GIY-YIG"/>
    <property type="match status" value="1"/>
</dbReference>
<accession>A0A8J6NCY9</accession>
<gene>
    <name evidence="7 11" type="primary">uvrC</name>
    <name evidence="11" type="ORF">H8E79_09530</name>
</gene>
<dbReference type="SUPFAM" id="SSF82771">
    <property type="entry name" value="GIY-YIG endonuclease"/>
    <property type="match status" value="1"/>
</dbReference>
<feature type="domain" description="UvrC family homology region profile" evidence="10">
    <location>
        <begin position="244"/>
        <end position="464"/>
    </location>
</feature>
<dbReference type="NCBIfam" id="TIGR00194">
    <property type="entry name" value="uvrC"/>
    <property type="match status" value="1"/>
</dbReference>
<dbReference type="SUPFAM" id="SSF46600">
    <property type="entry name" value="C-terminal UvrC-binding domain of UvrB"/>
    <property type="match status" value="1"/>
</dbReference>
<dbReference type="InterPro" id="IPR003583">
    <property type="entry name" value="Hlx-hairpin-Hlx_DNA-bd_motif"/>
</dbReference>
<dbReference type="InterPro" id="IPR001162">
    <property type="entry name" value="UvrC_RNase_H_dom"/>
</dbReference>
<keyword evidence="3 7" id="KW-0228">DNA excision</keyword>